<keyword evidence="2" id="KW-0540">Nuclease</keyword>
<reference evidence="2 3" key="1">
    <citation type="submission" date="2018-11" db="EMBL/GenBank/DDBJ databases">
        <title>Sequencing the genomes of 1000 actinobacteria strains.</title>
        <authorList>
            <person name="Klenk H.-P."/>
        </authorList>
    </citation>
    <scope>NUCLEOTIDE SEQUENCE [LARGE SCALE GENOMIC DNA]</scope>
    <source>
        <strain evidence="2 3">DSM 15700</strain>
    </source>
</reference>
<comment type="caution">
    <text evidence="2">The sequence shown here is derived from an EMBL/GenBank/DDBJ whole genome shotgun (WGS) entry which is preliminary data.</text>
</comment>
<dbReference type="Pfam" id="PF13546">
    <property type="entry name" value="DDE_5"/>
    <property type="match status" value="1"/>
</dbReference>
<organism evidence="2 3">
    <name type="scientific">Myceligenerans xiligouense</name>
    <dbReference type="NCBI Taxonomy" id="253184"/>
    <lineage>
        <taxon>Bacteria</taxon>
        <taxon>Bacillati</taxon>
        <taxon>Actinomycetota</taxon>
        <taxon>Actinomycetes</taxon>
        <taxon>Micrococcales</taxon>
        <taxon>Promicromonosporaceae</taxon>
        <taxon>Myceligenerans</taxon>
    </lineage>
</organism>
<dbReference type="AlphaFoldDB" id="A0A3N4YQR2"/>
<evidence type="ECO:0000259" key="1">
    <source>
        <dbReference type="Pfam" id="PF13546"/>
    </source>
</evidence>
<dbReference type="InterPro" id="IPR038721">
    <property type="entry name" value="IS701-like_DDE_dom"/>
</dbReference>
<dbReference type="OrthoDB" id="4954307at2"/>
<keyword evidence="3" id="KW-1185">Reference proteome</keyword>
<dbReference type="PANTHER" id="PTHR33627:SF1">
    <property type="entry name" value="TRANSPOSASE"/>
    <property type="match status" value="1"/>
</dbReference>
<dbReference type="EMBL" id="RKQZ01000001">
    <property type="protein sequence ID" value="RPF21694.1"/>
    <property type="molecule type" value="Genomic_DNA"/>
</dbReference>
<sequence length="394" mass="42696">MSDLMGRPVRPAVPAHRAADDWHEQVLGDLGPKVFVSLARSDQRCKAMQYVRALLATPGRKSVRNIARSVGGAAAAQRLHHFVNSSPWDWRLVRRAVARHLVDVAAPQAWVIRQTVFPKAGTSSVGVGRSYDPVQGKVLNAQRALGVWFASAAMCSPVDWHLLLPRQHVPAAGRAPYAPDGGEAESLAETAVRVYAATTTGLPRQPVIMDARGVEAELLIHELWERELPFLVRVDHAHRFRPERDARPEPAHLLLAARNRMRRPVTAPPTLRPEATATVAATLQVRAAGGNRPARASGPLILLGLGPLGGPWPAGVWVTNLAETSASELYGSTLLTDSVDDAFTEACATSGLRDFAGRSFGGWHRHVTLASTAHTISTLTRLRQPPGPPSTRRR</sequence>
<dbReference type="GO" id="GO:0004519">
    <property type="term" value="F:endonuclease activity"/>
    <property type="evidence" value="ECO:0007669"/>
    <property type="project" value="UniProtKB-KW"/>
</dbReference>
<feature type="domain" description="Transposase IS701-like DDE" evidence="1">
    <location>
        <begin position="34"/>
        <end position="282"/>
    </location>
</feature>
<protein>
    <submittedName>
        <fullName evidence="2">DDE superfamily endonuclease</fullName>
    </submittedName>
</protein>
<dbReference type="InterPro" id="IPR039365">
    <property type="entry name" value="IS701-like"/>
</dbReference>
<dbReference type="Proteomes" id="UP000280501">
    <property type="component" value="Unassembled WGS sequence"/>
</dbReference>
<gene>
    <name evidence="2" type="ORF">EDD34_2326</name>
</gene>
<proteinExistence type="predicted"/>
<keyword evidence="2" id="KW-0255">Endonuclease</keyword>
<evidence type="ECO:0000313" key="3">
    <source>
        <dbReference type="Proteomes" id="UP000280501"/>
    </source>
</evidence>
<dbReference type="RefSeq" id="WP_123814709.1">
    <property type="nucleotide sequence ID" value="NZ_RKQZ01000001.1"/>
</dbReference>
<keyword evidence="2" id="KW-0378">Hydrolase</keyword>
<evidence type="ECO:0000313" key="2">
    <source>
        <dbReference type="EMBL" id="RPF21694.1"/>
    </source>
</evidence>
<name>A0A3N4YQR2_9MICO</name>
<accession>A0A3N4YQR2</accession>
<dbReference type="PANTHER" id="PTHR33627">
    <property type="entry name" value="TRANSPOSASE"/>
    <property type="match status" value="1"/>
</dbReference>